<evidence type="ECO:0000313" key="3">
    <source>
        <dbReference type="EMBL" id="EKX67743.1"/>
    </source>
</evidence>
<gene>
    <name evidence="3" type="ORF">STRIP9103_06533</name>
</gene>
<reference evidence="3 4" key="1">
    <citation type="submission" date="2012-11" db="EMBL/GenBank/DDBJ databases">
        <authorList>
            <person name="Huguet-Tapia J.C."/>
            <person name="Durkin A.S."/>
            <person name="Pettis G.S."/>
            <person name="Badger J.H."/>
        </authorList>
    </citation>
    <scope>NUCLEOTIDE SEQUENCE [LARGE SCALE GENOMIC DNA]</scope>
    <source>
        <strain evidence="3 4">91-03</strain>
    </source>
</reference>
<keyword evidence="4" id="KW-1185">Reference proteome</keyword>
<sequence length="216" mass="24837">MVPERDGHEAREGRHGRDGGRERAYAGATVRERTPLSSALPRERTLSGATARPRTRLDQPLPRRARLLPEWDPEAFGRFSERIARFLGTGRFLVWMTVAINVWVLWNVFAPRDLRFDEYPFIFLTLMLSLQASYAAPLILLAQNRQDDRDRVNLEQDRKQNERSIADTEYLTREIAALRIGLGEVATRDWLRSELQDLVKELHEPDGHDGRGGHDG</sequence>
<dbReference type="EMBL" id="AEJC01000124">
    <property type="protein sequence ID" value="EKX67743.1"/>
    <property type="molecule type" value="Genomic_DNA"/>
</dbReference>
<dbReference type="InterPro" id="IPR010406">
    <property type="entry name" value="DUF1003"/>
</dbReference>
<dbReference type="AlphaFoldDB" id="L1L567"/>
<keyword evidence="2" id="KW-0472">Membrane</keyword>
<feature type="region of interest" description="Disordered" evidence="1">
    <location>
        <begin position="1"/>
        <end position="59"/>
    </location>
</feature>
<dbReference type="Pfam" id="PF06210">
    <property type="entry name" value="DUF1003"/>
    <property type="match status" value="1"/>
</dbReference>
<protein>
    <submittedName>
        <fullName evidence="3">PF06210 family protein</fullName>
    </submittedName>
</protein>
<keyword evidence="2" id="KW-0812">Transmembrane</keyword>
<comment type="caution">
    <text evidence="3">The sequence shown here is derived from an EMBL/GenBank/DDBJ whole genome shotgun (WGS) entry which is preliminary data.</text>
</comment>
<feature type="transmembrane region" description="Helical" evidence="2">
    <location>
        <begin position="92"/>
        <end position="109"/>
    </location>
</feature>
<evidence type="ECO:0000313" key="4">
    <source>
        <dbReference type="Proteomes" id="UP000010411"/>
    </source>
</evidence>
<dbReference type="PANTHER" id="PTHR41386:SF1">
    <property type="entry name" value="MEMBRANE PROTEIN"/>
    <property type="match status" value="1"/>
</dbReference>
<accession>L1L567</accession>
<proteinExistence type="predicted"/>
<evidence type="ECO:0000256" key="2">
    <source>
        <dbReference type="SAM" id="Phobius"/>
    </source>
</evidence>
<feature type="transmembrane region" description="Helical" evidence="2">
    <location>
        <begin position="121"/>
        <end position="141"/>
    </location>
</feature>
<dbReference type="RefSeq" id="WP_009303674.1">
    <property type="nucleotide sequence ID" value="NZ_AEJC01000124.1"/>
</dbReference>
<dbReference type="Proteomes" id="UP000010411">
    <property type="component" value="Unassembled WGS sequence"/>
</dbReference>
<dbReference type="PANTHER" id="PTHR41386">
    <property type="entry name" value="INTEGRAL MEMBRANE PROTEIN-RELATED"/>
    <property type="match status" value="1"/>
</dbReference>
<organism evidence="3 4">
    <name type="scientific">Streptomyces ipomoeae 91-03</name>
    <dbReference type="NCBI Taxonomy" id="698759"/>
    <lineage>
        <taxon>Bacteria</taxon>
        <taxon>Bacillati</taxon>
        <taxon>Actinomycetota</taxon>
        <taxon>Actinomycetes</taxon>
        <taxon>Kitasatosporales</taxon>
        <taxon>Streptomycetaceae</taxon>
        <taxon>Streptomyces</taxon>
    </lineage>
</organism>
<name>L1L567_9ACTN</name>
<evidence type="ECO:0000256" key="1">
    <source>
        <dbReference type="SAM" id="MobiDB-lite"/>
    </source>
</evidence>
<feature type="compositionally biased region" description="Basic and acidic residues" evidence="1">
    <location>
        <begin position="1"/>
        <end position="34"/>
    </location>
</feature>
<dbReference type="PATRIC" id="fig|698759.3.peg.1713"/>
<keyword evidence="2" id="KW-1133">Transmembrane helix</keyword>